<dbReference type="RefSeq" id="WP_168672510.1">
    <property type="nucleotide sequence ID" value="NZ_JAAVTK010000003.1"/>
</dbReference>
<dbReference type="PANTHER" id="PTHR43257">
    <property type="entry name" value="PYRUVATE DEHYDROGENASE E1 COMPONENT BETA SUBUNIT"/>
    <property type="match status" value="1"/>
</dbReference>
<feature type="domain" description="Transketolase-like pyrimidine-binding" evidence="5">
    <location>
        <begin position="343"/>
        <end position="516"/>
    </location>
</feature>
<dbReference type="SUPFAM" id="SSF52922">
    <property type="entry name" value="TK C-terminal domain-like"/>
    <property type="match status" value="1"/>
</dbReference>
<sequence length="659" mass="72959">MTFDRHDLSNETLLHLYQHLLRPRLIEEKMLILLRQGKVSKWFSGIGQEAISVGSTLALDADEYILPLHRNLGVFTGREVPLGRLFAQWQGKRLGFTKGRDRSFHFGTNEYHIVGMISHLGPQLAVAGGIALADLLDKKPKVTLTYSGDGGASEGDFHEALNVAAVWQLPVIFMIENNGYGLSTPSNEQFRFKSFVDKGPAYGMEAVQVDGNNVLEVYTTVKRLAEDLRQNPRPVLVEALTFRMRGHEEASGTKYVPQSLMEEWAAKDPVENFEKWLLAEGILTETAKHGIREKIKAAIEAGLQEADAEPMPTPDIAEEIADMYQPFEAPVTDAPQDAPTREIRFIDAISEGMKQSMTRYPELVLMGQDIADYGGVFKITEGFVAEFGKARVRNTPLCESAIVGIGLGLSIKKKKSMVEMQFADFVTCGFNQIVNNLAKSHYRWGQNADVVVRMPTGAGSAAGPFHSQSNEAWFTHVPGLKVVYPSNPHDAKGLLCAAFEDPNPVLYFEHKMLYRSLSGPVPEAYYTTPIGQAALAAEGTEMSIITYGMGVRWALQTCQDLGVSADILDLRTLLPWDQQAVRKTVEKNGRILILHEDTMTGGIGGEIAAWIGENCFEHLDAPVRRVASLDTAIPFAPPLEAAFLPQQRLREQVQALRNY</sequence>
<keyword evidence="4" id="KW-0786">Thiamine pyrophosphate</keyword>
<dbReference type="InterPro" id="IPR033248">
    <property type="entry name" value="Transketolase_C"/>
</dbReference>
<accession>A0ABX1HJE1</accession>
<dbReference type="GO" id="GO:0003863">
    <property type="term" value="F:branched-chain 2-oxo acid dehydrogenase activity"/>
    <property type="evidence" value="ECO:0007669"/>
    <property type="project" value="UniProtKB-EC"/>
</dbReference>
<evidence type="ECO:0000259" key="5">
    <source>
        <dbReference type="SMART" id="SM00861"/>
    </source>
</evidence>
<comment type="function">
    <text evidence="2">E1 component of the 2-oxoglutarate dehydrogenase (OGDH) complex which catalyzes the decarboxylation of 2-oxoglutarate, the first step in the conversion of 2-oxoglutarate to succinyl-CoA and CO(2).</text>
</comment>
<dbReference type="Pfam" id="PF02780">
    <property type="entry name" value="Transketolase_C"/>
    <property type="match status" value="1"/>
</dbReference>
<evidence type="ECO:0000313" key="6">
    <source>
        <dbReference type="EMBL" id="NKI88868.1"/>
    </source>
</evidence>
<name>A0ABX1HJE1_9BACT</name>
<dbReference type="Gene3D" id="3.40.50.920">
    <property type="match status" value="1"/>
</dbReference>
<organism evidence="6 7">
    <name type="scientific">Hymenobacter artigasi</name>
    <dbReference type="NCBI Taxonomy" id="2719616"/>
    <lineage>
        <taxon>Bacteria</taxon>
        <taxon>Pseudomonadati</taxon>
        <taxon>Bacteroidota</taxon>
        <taxon>Cytophagia</taxon>
        <taxon>Cytophagales</taxon>
        <taxon>Hymenobacteraceae</taxon>
        <taxon>Hymenobacter</taxon>
    </lineage>
</organism>
<dbReference type="Proteomes" id="UP000717634">
    <property type="component" value="Unassembled WGS sequence"/>
</dbReference>
<proteinExistence type="predicted"/>
<comment type="caution">
    <text evidence="6">The sequence shown here is derived from an EMBL/GenBank/DDBJ whole genome shotgun (WGS) entry which is preliminary data.</text>
</comment>
<dbReference type="InterPro" id="IPR005475">
    <property type="entry name" value="Transketolase-like_Pyr-bd"/>
</dbReference>
<dbReference type="CDD" id="cd07036">
    <property type="entry name" value="TPP_PYR_E1-PDHc-beta_like"/>
    <property type="match status" value="1"/>
</dbReference>
<dbReference type="EMBL" id="JAAVTK010000003">
    <property type="protein sequence ID" value="NKI88868.1"/>
    <property type="molecule type" value="Genomic_DNA"/>
</dbReference>
<dbReference type="InterPro" id="IPR009014">
    <property type="entry name" value="Transketo_C/PFOR_II"/>
</dbReference>
<evidence type="ECO:0000256" key="4">
    <source>
        <dbReference type="ARBA" id="ARBA00023052"/>
    </source>
</evidence>
<evidence type="ECO:0000313" key="7">
    <source>
        <dbReference type="Proteomes" id="UP000717634"/>
    </source>
</evidence>
<dbReference type="Pfam" id="PF00676">
    <property type="entry name" value="E1_dh"/>
    <property type="match status" value="1"/>
</dbReference>
<keyword evidence="7" id="KW-1185">Reference proteome</keyword>
<evidence type="ECO:0000256" key="3">
    <source>
        <dbReference type="ARBA" id="ARBA00023002"/>
    </source>
</evidence>
<gene>
    <name evidence="6" type="ORF">HBN54_001461</name>
</gene>
<dbReference type="InterPro" id="IPR029061">
    <property type="entry name" value="THDP-binding"/>
</dbReference>
<dbReference type="SUPFAM" id="SSF52518">
    <property type="entry name" value="Thiamin diphosphate-binding fold (THDP-binding)"/>
    <property type="match status" value="2"/>
</dbReference>
<dbReference type="SMART" id="SM00861">
    <property type="entry name" value="Transket_pyr"/>
    <property type="match status" value="1"/>
</dbReference>
<evidence type="ECO:0000256" key="1">
    <source>
        <dbReference type="ARBA" id="ARBA00001964"/>
    </source>
</evidence>
<comment type="cofactor">
    <cofactor evidence="1">
        <name>thiamine diphosphate</name>
        <dbReference type="ChEBI" id="CHEBI:58937"/>
    </cofactor>
</comment>
<evidence type="ECO:0000256" key="2">
    <source>
        <dbReference type="ARBA" id="ARBA00003906"/>
    </source>
</evidence>
<protein>
    <submittedName>
        <fullName evidence="6">2-oxoisovalerate dehydrogenase E1 component</fullName>
        <ecNumber evidence="6">1.2.4.4</ecNumber>
    </submittedName>
</protein>
<dbReference type="PANTHER" id="PTHR43257:SF2">
    <property type="entry name" value="PYRUVATE DEHYDROGENASE E1 COMPONENT SUBUNIT BETA"/>
    <property type="match status" value="1"/>
</dbReference>
<dbReference type="CDD" id="cd02000">
    <property type="entry name" value="TPP_E1_PDC_ADC_BCADC"/>
    <property type="match status" value="1"/>
</dbReference>
<dbReference type="InterPro" id="IPR001017">
    <property type="entry name" value="DH_E1"/>
</dbReference>
<dbReference type="Gene3D" id="3.40.50.970">
    <property type="match status" value="2"/>
</dbReference>
<dbReference type="EC" id="1.2.4.4" evidence="6"/>
<reference evidence="6 7" key="1">
    <citation type="submission" date="2020-03" db="EMBL/GenBank/DDBJ databases">
        <title>Genomic Encyclopedia of Type Strains, Phase IV (KMG-V): Genome sequencing to study the core and pangenomes of soil and plant-associated prokaryotes.</title>
        <authorList>
            <person name="Whitman W."/>
        </authorList>
    </citation>
    <scope>NUCLEOTIDE SEQUENCE [LARGE SCALE GENOMIC DNA]</scope>
    <source>
        <strain evidence="6 7">1B</strain>
    </source>
</reference>
<dbReference type="Pfam" id="PF02779">
    <property type="entry name" value="Transket_pyr"/>
    <property type="match status" value="1"/>
</dbReference>
<keyword evidence="3 6" id="KW-0560">Oxidoreductase</keyword>